<dbReference type="InterPro" id="IPR050466">
    <property type="entry name" value="Carboxylest/Gibb_receptor"/>
</dbReference>
<evidence type="ECO:0000259" key="2">
    <source>
        <dbReference type="Pfam" id="PF07859"/>
    </source>
</evidence>
<dbReference type="SUPFAM" id="SSF53474">
    <property type="entry name" value="alpha/beta-Hydrolases"/>
    <property type="match status" value="1"/>
</dbReference>
<dbReference type="Proteomes" id="UP000824120">
    <property type="component" value="Chromosome 10"/>
</dbReference>
<gene>
    <name evidence="3" type="ORF">H5410_052266</name>
</gene>
<dbReference type="Pfam" id="PF07859">
    <property type="entry name" value="Abhydrolase_3"/>
    <property type="match status" value="1"/>
</dbReference>
<evidence type="ECO:0000313" key="4">
    <source>
        <dbReference type="Proteomes" id="UP000824120"/>
    </source>
</evidence>
<dbReference type="EMBL" id="JACXVP010000010">
    <property type="protein sequence ID" value="KAG5581639.1"/>
    <property type="molecule type" value="Genomic_DNA"/>
</dbReference>
<proteinExistence type="inferred from homology"/>
<dbReference type="GO" id="GO:0016787">
    <property type="term" value="F:hydrolase activity"/>
    <property type="evidence" value="ECO:0007669"/>
    <property type="project" value="InterPro"/>
</dbReference>
<evidence type="ECO:0000256" key="1">
    <source>
        <dbReference type="ARBA" id="ARBA00010515"/>
    </source>
</evidence>
<dbReference type="PANTHER" id="PTHR23024">
    <property type="entry name" value="ARYLACETAMIDE DEACETYLASE"/>
    <property type="match status" value="1"/>
</dbReference>
<comment type="caution">
    <text evidence="3">The sequence shown here is derived from an EMBL/GenBank/DDBJ whole genome shotgun (WGS) entry which is preliminary data.</text>
</comment>
<comment type="similarity">
    <text evidence="1">Belongs to the 'GDXG' lipolytic enzyme family.</text>
</comment>
<accession>A0A9J5X1R3</accession>
<feature type="domain" description="Alpha/beta hydrolase fold-3" evidence="2">
    <location>
        <begin position="63"/>
        <end position="267"/>
    </location>
</feature>
<evidence type="ECO:0000313" key="3">
    <source>
        <dbReference type="EMBL" id="KAG5581639.1"/>
    </source>
</evidence>
<dbReference type="Gene3D" id="3.40.50.1820">
    <property type="entry name" value="alpha/beta hydrolase"/>
    <property type="match status" value="1"/>
</dbReference>
<keyword evidence="4" id="KW-1185">Reference proteome</keyword>
<organism evidence="3 4">
    <name type="scientific">Solanum commersonii</name>
    <name type="common">Commerson's wild potato</name>
    <name type="synonym">Commerson's nightshade</name>
    <dbReference type="NCBI Taxonomy" id="4109"/>
    <lineage>
        <taxon>Eukaryota</taxon>
        <taxon>Viridiplantae</taxon>
        <taxon>Streptophyta</taxon>
        <taxon>Embryophyta</taxon>
        <taxon>Tracheophyta</taxon>
        <taxon>Spermatophyta</taxon>
        <taxon>Magnoliopsida</taxon>
        <taxon>eudicotyledons</taxon>
        <taxon>Gunneridae</taxon>
        <taxon>Pentapetalae</taxon>
        <taxon>asterids</taxon>
        <taxon>lamiids</taxon>
        <taxon>Solanales</taxon>
        <taxon>Solanaceae</taxon>
        <taxon>Solanoideae</taxon>
        <taxon>Solaneae</taxon>
        <taxon>Solanum</taxon>
    </lineage>
</organism>
<name>A0A9J5X1R3_SOLCO</name>
<dbReference type="InterPro" id="IPR013094">
    <property type="entry name" value="AB_hydrolase_3"/>
</dbReference>
<dbReference type="InterPro" id="IPR029058">
    <property type="entry name" value="AB_hydrolase_fold"/>
</dbReference>
<sequence>MGSLPTDEIAHDFPPFFRVYKDGRVERFHNYVYVHPSDNCNTGVQSKDVNNNSARLYLPKITGKNKKHDKYLQSIVTKDNVVALSVNYRLAPKHLLPMCYDDSWSVIRWTSLHIEMCDHFILTKEIVMEPWLKDHVNFSRVFLAGKSAGANIVHDMVVLASASENRLGEGFKITAIALIHPFFGNYEVDEYCSFVFPECEGLNVLRLNLTAHLRLLSSLICRKVMIFTAEKDFLRERSLTYYDALKKSGWNGEVKIMETQGEYHVFHLLEPNCEKAGLLMKRLVEFFNEKI</sequence>
<reference evidence="3 4" key="1">
    <citation type="submission" date="2020-09" db="EMBL/GenBank/DDBJ databases">
        <title>De no assembly of potato wild relative species, Solanum commersonii.</title>
        <authorList>
            <person name="Cho K."/>
        </authorList>
    </citation>
    <scope>NUCLEOTIDE SEQUENCE [LARGE SCALE GENOMIC DNA]</scope>
    <source>
        <strain evidence="3">LZ3.2</strain>
        <tissue evidence="3">Leaf</tissue>
    </source>
</reference>
<dbReference type="PANTHER" id="PTHR23024:SF488">
    <property type="entry name" value="ALPHA_BETA HYDROLASE FOLD-3 DOMAIN-CONTAINING PROTEIN"/>
    <property type="match status" value="1"/>
</dbReference>
<protein>
    <recommendedName>
        <fullName evidence="2">Alpha/beta hydrolase fold-3 domain-containing protein</fullName>
    </recommendedName>
</protein>
<dbReference type="AlphaFoldDB" id="A0A9J5X1R3"/>
<dbReference type="OrthoDB" id="408631at2759"/>